<dbReference type="EMBL" id="CP044222">
    <property type="protein sequence ID" value="QEW05446.1"/>
    <property type="molecule type" value="Genomic_DNA"/>
</dbReference>
<dbReference type="GO" id="GO:0043565">
    <property type="term" value="F:sequence-specific DNA binding"/>
    <property type="evidence" value="ECO:0007669"/>
    <property type="project" value="InterPro"/>
</dbReference>
<dbReference type="Gene3D" id="1.10.10.60">
    <property type="entry name" value="Homeodomain-like"/>
    <property type="match status" value="1"/>
</dbReference>
<dbReference type="PRINTS" id="PR01590">
    <property type="entry name" value="HTHFIS"/>
</dbReference>
<dbReference type="PROSITE" id="PS50045">
    <property type="entry name" value="SIGMA54_INTERACT_4"/>
    <property type="match status" value="1"/>
</dbReference>
<evidence type="ECO:0000256" key="1">
    <source>
        <dbReference type="ARBA" id="ARBA00022741"/>
    </source>
</evidence>
<dbReference type="CDD" id="cd00009">
    <property type="entry name" value="AAA"/>
    <property type="match status" value="1"/>
</dbReference>
<dbReference type="Gene3D" id="3.40.50.300">
    <property type="entry name" value="P-loop containing nucleotide triphosphate hydrolases"/>
    <property type="match status" value="1"/>
</dbReference>
<keyword evidence="3" id="KW-0805">Transcription regulation</keyword>
<dbReference type="PANTHER" id="PTHR32071">
    <property type="entry name" value="TRANSCRIPTIONAL REGULATORY PROTEIN"/>
    <property type="match status" value="1"/>
</dbReference>
<dbReference type="KEGG" id="nik:F5I99_02465"/>
<keyword evidence="8" id="KW-1185">Reference proteome</keyword>
<dbReference type="PROSITE" id="PS00688">
    <property type="entry name" value="SIGMA54_INTERACT_3"/>
    <property type="match status" value="1"/>
</dbReference>
<dbReference type="SUPFAM" id="SSF46689">
    <property type="entry name" value="Homeodomain-like"/>
    <property type="match status" value="1"/>
</dbReference>
<dbReference type="PANTHER" id="PTHR32071:SF117">
    <property type="entry name" value="PTS-DEPENDENT DIHYDROXYACETONE KINASE OPERON REGULATORY PROTEIN-RELATED"/>
    <property type="match status" value="1"/>
</dbReference>
<evidence type="ECO:0000313" key="8">
    <source>
        <dbReference type="Proteomes" id="UP000325606"/>
    </source>
</evidence>
<dbReference type="InterPro" id="IPR010518">
    <property type="entry name" value="FleQ"/>
</dbReference>
<dbReference type="InterPro" id="IPR027417">
    <property type="entry name" value="P-loop_NTPase"/>
</dbReference>
<evidence type="ECO:0000256" key="5">
    <source>
        <dbReference type="ARBA" id="ARBA00023163"/>
    </source>
</evidence>
<reference evidence="7 8" key="1">
    <citation type="submission" date="2019-09" db="EMBL/GenBank/DDBJ databases">
        <title>Nitrincola iocasae sp. nov., a bacterium isolated from the sediment collected at a cold seep field in South China Sea.</title>
        <authorList>
            <person name="Zhang H."/>
            <person name="Wang H."/>
            <person name="Li C."/>
        </authorList>
    </citation>
    <scope>NUCLEOTIDE SEQUENCE [LARGE SCALE GENOMIC DNA]</scope>
    <source>
        <strain evidence="7 8">KXZD1103</strain>
    </source>
</reference>
<dbReference type="Proteomes" id="UP000325606">
    <property type="component" value="Chromosome"/>
</dbReference>
<evidence type="ECO:0000256" key="2">
    <source>
        <dbReference type="ARBA" id="ARBA00022840"/>
    </source>
</evidence>
<dbReference type="InterPro" id="IPR025944">
    <property type="entry name" value="Sigma_54_int_dom_CS"/>
</dbReference>
<dbReference type="PROSITE" id="PS00676">
    <property type="entry name" value="SIGMA54_INTERACT_2"/>
    <property type="match status" value="1"/>
</dbReference>
<dbReference type="InterPro" id="IPR025662">
    <property type="entry name" value="Sigma_54_int_dom_ATP-bd_1"/>
</dbReference>
<evidence type="ECO:0000256" key="4">
    <source>
        <dbReference type="ARBA" id="ARBA00023125"/>
    </source>
</evidence>
<dbReference type="Pfam" id="PF02954">
    <property type="entry name" value="HTH_8"/>
    <property type="match status" value="1"/>
</dbReference>
<keyword evidence="4" id="KW-0238">DNA-binding</keyword>
<evidence type="ECO:0000313" key="7">
    <source>
        <dbReference type="EMBL" id="QEW05446.1"/>
    </source>
</evidence>
<dbReference type="Pfam" id="PF00158">
    <property type="entry name" value="Sigma54_activat"/>
    <property type="match status" value="1"/>
</dbReference>
<dbReference type="InterPro" id="IPR058031">
    <property type="entry name" value="AAA_lid_NorR"/>
</dbReference>
<dbReference type="Gene3D" id="1.10.8.60">
    <property type="match status" value="1"/>
</dbReference>
<gene>
    <name evidence="7" type="ORF">F5I99_02465</name>
</gene>
<dbReference type="SMART" id="SM00382">
    <property type="entry name" value="AAA"/>
    <property type="match status" value="1"/>
</dbReference>
<dbReference type="Gene3D" id="3.40.50.2300">
    <property type="match status" value="1"/>
</dbReference>
<evidence type="ECO:0000259" key="6">
    <source>
        <dbReference type="PROSITE" id="PS50045"/>
    </source>
</evidence>
<keyword evidence="5" id="KW-0804">Transcription</keyword>
<proteinExistence type="predicted"/>
<sequence length="481" mass="54176">MNSKFSDVLVLDDEPERQQALQTSLEFMGLNCHIFDFVTWLQQSRNFDLSKIGLVMIGHSSLPIALDKLITELRVGQRPLPKLLLCEWSELNSSDLQQLGILGSFLPPYRYNTFIDLLHRCHVFFNREGAEHQPAVDCEGFVGQSERICAIRNLIAQVACRDVSVLITGESGTGKEVVARGLHQHSPRCDKPFVPVNCGAIPSELLESELFGHEKGAFTGAISSRAGRFELADGGTLFLDEIGDMPLPMQVKLLRVLQERQFERVGGSRTLEVDVRIITATHKNLEEMIITGEFREDLYYRLNVFPIEMPPLRERVVDLPLLIAEFSKRLESQGLGGLQFLPDALESLRRHPWPGNVRELSNLLERLAIIHPVGVIGVSELPPKFRHVDEPDPARYDVSNAPLHSESDTQALSQSAARMDTGLRSWEQGMDLKQYLESMEQQLIEQALDQSAQVVARAARVLGIRRTTLVEKMRKYGIVRL</sequence>
<dbReference type="InterPro" id="IPR025943">
    <property type="entry name" value="Sigma_54_int_dom_ATP-bd_2"/>
</dbReference>
<dbReference type="PROSITE" id="PS00675">
    <property type="entry name" value="SIGMA54_INTERACT_1"/>
    <property type="match status" value="1"/>
</dbReference>
<dbReference type="Pfam" id="PF25601">
    <property type="entry name" value="AAA_lid_14"/>
    <property type="match status" value="1"/>
</dbReference>
<dbReference type="Pfam" id="PF06490">
    <property type="entry name" value="FleQ"/>
    <property type="match status" value="1"/>
</dbReference>
<evidence type="ECO:0000256" key="3">
    <source>
        <dbReference type="ARBA" id="ARBA00023015"/>
    </source>
</evidence>
<protein>
    <submittedName>
        <fullName evidence="7">Sigma-54-dependent Fis family transcriptional regulator</fullName>
    </submittedName>
</protein>
<organism evidence="7 8">
    <name type="scientific">Nitrincola iocasae</name>
    <dbReference type="NCBI Taxonomy" id="2614693"/>
    <lineage>
        <taxon>Bacteria</taxon>
        <taxon>Pseudomonadati</taxon>
        <taxon>Pseudomonadota</taxon>
        <taxon>Gammaproteobacteria</taxon>
        <taxon>Oceanospirillales</taxon>
        <taxon>Oceanospirillaceae</taxon>
        <taxon>Nitrincola</taxon>
    </lineage>
</organism>
<dbReference type="InterPro" id="IPR002078">
    <property type="entry name" value="Sigma_54_int"/>
</dbReference>
<dbReference type="GO" id="GO:0005524">
    <property type="term" value="F:ATP binding"/>
    <property type="evidence" value="ECO:0007669"/>
    <property type="project" value="UniProtKB-KW"/>
</dbReference>
<dbReference type="AlphaFoldDB" id="A0A5J6LAN1"/>
<dbReference type="RefSeq" id="WP_151053491.1">
    <property type="nucleotide sequence ID" value="NZ_CP044222.1"/>
</dbReference>
<dbReference type="InterPro" id="IPR009057">
    <property type="entry name" value="Homeodomain-like_sf"/>
</dbReference>
<dbReference type="GO" id="GO:0006355">
    <property type="term" value="P:regulation of DNA-templated transcription"/>
    <property type="evidence" value="ECO:0007669"/>
    <property type="project" value="InterPro"/>
</dbReference>
<dbReference type="InterPro" id="IPR003593">
    <property type="entry name" value="AAA+_ATPase"/>
</dbReference>
<accession>A0A5J6LAN1</accession>
<feature type="domain" description="Sigma-54 factor interaction" evidence="6">
    <location>
        <begin position="141"/>
        <end position="369"/>
    </location>
</feature>
<dbReference type="FunFam" id="3.40.50.300:FF:000006">
    <property type="entry name" value="DNA-binding transcriptional regulator NtrC"/>
    <property type="match status" value="1"/>
</dbReference>
<keyword evidence="2" id="KW-0067">ATP-binding</keyword>
<keyword evidence="1" id="KW-0547">Nucleotide-binding</keyword>
<dbReference type="SUPFAM" id="SSF52540">
    <property type="entry name" value="P-loop containing nucleoside triphosphate hydrolases"/>
    <property type="match status" value="1"/>
</dbReference>
<dbReference type="InterPro" id="IPR002197">
    <property type="entry name" value="HTH_Fis"/>
</dbReference>
<name>A0A5J6LAN1_9GAMM</name>